<evidence type="ECO:0000313" key="3">
    <source>
        <dbReference type="Proteomes" id="UP000605970"/>
    </source>
</evidence>
<protein>
    <recommendedName>
        <fullName evidence="4">Transmembrane protein 107</fullName>
    </recommendedName>
</protein>
<dbReference type="OrthoDB" id="10335308at2759"/>
<comment type="caution">
    <text evidence="2">The sequence shown here is derived from an EMBL/GenBank/DDBJ whole genome shotgun (WGS) entry which is preliminary data.</text>
</comment>
<reference evidence="2" key="1">
    <citation type="journal article" date="2020" name="Ecol. Evol.">
        <title>Genome structure and content of the rice root-knot nematode (Meloidogyne graminicola).</title>
        <authorList>
            <person name="Phan N.T."/>
            <person name="Danchin E.G.J."/>
            <person name="Klopp C."/>
            <person name="Perfus-Barbeoch L."/>
            <person name="Kozlowski D.K."/>
            <person name="Koutsovoulos G.D."/>
            <person name="Lopez-Roques C."/>
            <person name="Bouchez O."/>
            <person name="Zahm M."/>
            <person name="Besnard G."/>
            <person name="Bellafiore S."/>
        </authorList>
    </citation>
    <scope>NUCLEOTIDE SEQUENCE</scope>
    <source>
        <strain evidence="2">VN-18</strain>
    </source>
</reference>
<sequence length="39" mass="4321">MEGSYIVAIAAHGCSIFCIFFNREKYILSSLPPGNDDKL</sequence>
<keyword evidence="1" id="KW-0472">Membrane</keyword>
<dbReference type="EMBL" id="JABEBT010000055">
    <property type="protein sequence ID" value="KAF7634560.1"/>
    <property type="molecule type" value="Genomic_DNA"/>
</dbReference>
<feature type="transmembrane region" description="Helical" evidence="1">
    <location>
        <begin position="6"/>
        <end position="22"/>
    </location>
</feature>
<feature type="non-terminal residue" evidence="2">
    <location>
        <position position="1"/>
    </location>
</feature>
<proteinExistence type="predicted"/>
<accession>A0A8S9ZME5</accession>
<dbReference type="Proteomes" id="UP000605970">
    <property type="component" value="Unassembled WGS sequence"/>
</dbReference>
<evidence type="ECO:0000313" key="2">
    <source>
        <dbReference type="EMBL" id="KAF7634560.1"/>
    </source>
</evidence>
<organism evidence="2 3">
    <name type="scientific">Meloidogyne graminicola</name>
    <dbReference type="NCBI Taxonomy" id="189291"/>
    <lineage>
        <taxon>Eukaryota</taxon>
        <taxon>Metazoa</taxon>
        <taxon>Ecdysozoa</taxon>
        <taxon>Nematoda</taxon>
        <taxon>Chromadorea</taxon>
        <taxon>Rhabditida</taxon>
        <taxon>Tylenchina</taxon>
        <taxon>Tylenchomorpha</taxon>
        <taxon>Tylenchoidea</taxon>
        <taxon>Meloidogynidae</taxon>
        <taxon>Meloidogyninae</taxon>
        <taxon>Meloidogyne</taxon>
    </lineage>
</organism>
<evidence type="ECO:0000256" key="1">
    <source>
        <dbReference type="SAM" id="Phobius"/>
    </source>
</evidence>
<dbReference type="AlphaFoldDB" id="A0A8S9ZME5"/>
<keyword evidence="1" id="KW-1133">Transmembrane helix</keyword>
<keyword evidence="1" id="KW-0812">Transmembrane</keyword>
<gene>
    <name evidence="2" type="ORF">Mgra_00006008</name>
</gene>
<name>A0A8S9ZME5_9BILA</name>
<evidence type="ECO:0008006" key="4">
    <source>
        <dbReference type="Google" id="ProtNLM"/>
    </source>
</evidence>
<keyword evidence="3" id="KW-1185">Reference proteome</keyword>